<reference evidence="2 3" key="1">
    <citation type="submission" date="2018-11" db="EMBL/GenBank/DDBJ databases">
        <title>Genome sequence of Apiotrichum porosum DSM 27194.</title>
        <authorList>
            <person name="Aliyu H."/>
            <person name="Gorte O."/>
            <person name="Ochsenreither K."/>
        </authorList>
    </citation>
    <scope>NUCLEOTIDE SEQUENCE [LARGE SCALE GENOMIC DNA]</scope>
    <source>
        <strain evidence="2 3">DSM 27194</strain>
    </source>
</reference>
<keyword evidence="3" id="KW-1185">Reference proteome</keyword>
<feature type="compositionally biased region" description="Acidic residues" evidence="1">
    <location>
        <begin position="115"/>
        <end position="127"/>
    </location>
</feature>
<evidence type="ECO:0000256" key="1">
    <source>
        <dbReference type="SAM" id="MobiDB-lite"/>
    </source>
</evidence>
<dbReference type="EMBL" id="RSCE01000010">
    <property type="protein sequence ID" value="RSH79217.1"/>
    <property type="molecule type" value="Genomic_DNA"/>
</dbReference>
<sequence>MTANKKDKQNEDKLLQDSPFQLSKESSQRLFSCQHILDSILCYADPATQVGCMRANYPLFLAAGRALYHTVAINGDNMASFLLGSRSGADADEMTDCPFLAGSPVRCRKHMKKEEDEEDEEEEEESEPSLTGNSELNKVEASLATTEDGEEASPSFKETLLSFVRVLTVGSHHACVCHTYEEAAELFTGLDILRIVPDSIDIFTLALTCDGNMHPCPFFTNLWPRKIVLRNMDVYGAPVPPHGESEWEVPTVEEVVYVFPTDGRAYNDGAGFMLLGLGDLFPNAKSFKIVFYSHWESWDNSHSFTIALCGDPRLDPDMVVYPISSIAHYQDTQYTVCGLESLSLSDNGDIAGTFQRFYPRVQLDRPRLVQLIRDELRTSALQIALTEDVLESPDFSEHIQYQSMDEYLADTEGRRGEINADD</sequence>
<comment type="caution">
    <text evidence="2">The sequence shown here is derived from an EMBL/GenBank/DDBJ whole genome shotgun (WGS) entry which is preliminary data.</text>
</comment>
<proteinExistence type="predicted"/>
<evidence type="ECO:0000313" key="3">
    <source>
        <dbReference type="Proteomes" id="UP000279236"/>
    </source>
</evidence>
<accession>A0A427XKE1</accession>
<gene>
    <name evidence="2" type="ORF">EHS24_001256</name>
</gene>
<dbReference type="GeneID" id="39585799"/>
<dbReference type="AlphaFoldDB" id="A0A427XKE1"/>
<feature type="region of interest" description="Disordered" evidence="1">
    <location>
        <begin position="108"/>
        <end position="136"/>
    </location>
</feature>
<dbReference type="Proteomes" id="UP000279236">
    <property type="component" value="Unassembled WGS sequence"/>
</dbReference>
<protein>
    <submittedName>
        <fullName evidence="2">Uncharacterized protein</fullName>
    </submittedName>
</protein>
<evidence type="ECO:0000313" key="2">
    <source>
        <dbReference type="EMBL" id="RSH79217.1"/>
    </source>
</evidence>
<name>A0A427XKE1_9TREE</name>
<organism evidence="2 3">
    <name type="scientific">Apiotrichum porosum</name>
    <dbReference type="NCBI Taxonomy" id="105984"/>
    <lineage>
        <taxon>Eukaryota</taxon>
        <taxon>Fungi</taxon>
        <taxon>Dikarya</taxon>
        <taxon>Basidiomycota</taxon>
        <taxon>Agaricomycotina</taxon>
        <taxon>Tremellomycetes</taxon>
        <taxon>Trichosporonales</taxon>
        <taxon>Trichosporonaceae</taxon>
        <taxon>Apiotrichum</taxon>
    </lineage>
</organism>
<dbReference type="RefSeq" id="XP_028474364.1">
    <property type="nucleotide sequence ID" value="XM_028617057.1"/>
</dbReference>
<dbReference type="OrthoDB" id="10666322at2759"/>